<dbReference type="GO" id="GO:0020037">
    <property type="term" value="F:heme binding"/>
    <property type="evidence" value="ECO:0007669"/>
    <property type="project" value="InterPro"/>
</dbReference>
<dbReference type="KEGG" id="shu:SHYC_09005"/>
<dbReference type="SUPFAM" id="SSF63380">
    <property type="entry name" value="Riboflavin synthase domain-like"/>
    <property type="match status" value="1"/>
</dbReference>
<dbReference type="GO" id="GO:0046210">
    <property type="term" value="P:nitric oxide catabolic process"/>
    <property type="evidence" value="ECO:0007669"/>
    <property type="project" value="TreeGrafter"/>
</dbReference>
<dbReference type="GO" id="GO:0019825">
    <property type="term" value="F:oxygen binding"/>
    <property type="evidence" value="ECO:0007669"/>
    <property type="project" value="InterPro"/>
</dbReference>
<evidence type="ECO:0000313" key="16">
    <source>
        <dbReference type="Proteomes" id="UP000285625"/>
    </source>
</evidence>
<comment type="cofactor">
    <cofactor evidence="1">
        <name>heme b</name>
        <dbReference type="ChEBI" id="CHEBI:60344"/>
    </cofactor>
</comment>
<comment type="similarity">
    <text evidence="12">Belongs to the globin family.</text>
</comment>
<keyword evidence="5 12" id="KW-0561">Oxygen transport</keyword>
<evidence type="ECO:0000259" key="13">
    <source>
        <dbReference type="PROSITE" id="PS01033"/>
    </source>
</evidence>
<keyword evidence="7" id="KW-0521">NADP</keyword>
<dbReference type="GO" id="GO:0008941">
    <property type="term" value="F:nitric oxide dioxygenase NAD(P)H activity"/>
    <property type="evidence" value="ECO:0007669"/>
    <property type="project" value="UniProtKB-EC"/>
</dbReference>
<dbReference type="PANTHER" id="PTHR43396">
    <property type="entry name" value="FLAVOHEMOPROTEIN"/>
    <property type="match status" value="1"/>
</dbReference>
<evidence type="ECO:0000256" key="11">
    <source>
        <dbReference type="ARBA" id="ARBA00049433"/>
    </source>
</evidence>
<evidence type="ECO:0000256" key="10">
    <source>
        <dbReference type="ARBA" id="ARBA00048649"/>
    </source>
</evidence>
<dbReference type="Gene3D" id="3.40.50.80">
    <property type="entry name" value="Nucleotide-binding domain of ferredoxin-NADP reductase (FNR) module"/>
    <property type="match status" value="1"/>
</dbReference>
<comment type="catalytic activity">
    <reaction evidence="10">
        <text>2 nitric oxide + NADH + 2 O2 = 2 nitrate + NAD(+) + H(+)</text>
        <dbReference type="Rhea" id="RHEA:19469"/>
        <dbReference type="ChEBI" id="CHEBI:15378"/>
        <dbReference type="ChEBI" id="CHEBI:15379"/>
        <dbReference type="ChEBI" id="CHEBI:16480"/>
        <dbReference type="ChEBI" id="CHEBI:17632"/>
        <dbReference type="ChEBI" id="CHEBI:57540"/>
        <dbReference type="ChEBI" id="CHEBI:57945"/>
        <dbReference type="EC" id="1.14.12.17"/>
    </reaction>
</comment>
<dbReference type="GO" id="GO:0005344">
    <property type="term" value="F:oxygen carrier activity"/>
    <property type="evidence" value="ECO:0007669"/>
    <property type="project" value="UniProtKB-KW"/>
</dbReference>
<dbReference type="EMBL" id="QXVO01000005">
    <property type="protein sequence ID" value="RIO47175.1"/>
    <property type="molecule type" value="Genomic_DNA"/>
</dbReference>
<keyword evidence="9" id="KW-0520">NAD</keyword>
<evidence type="ECO:0000256" key="1">
    <source>
        <dbReference type="ARBA" id="ARBA00001970"/>
    </source>
</evidence>
<evidence type="ECO:0000256" key="4">
    <source>
        <dbReference type="ARBA" id="ARBA00022617"/>
    </source>
</evidence>
<dbReference type="GO" id="GO:0046872">
    <property type="term" value="F:metal ion binding"/>
    <property type="evidence" value="ECO:0007669"/>
    <property type="project" value="UniProtKB-KW"/>
</dbReference>
<name>A0A0A8HR79_STAHY</name>
<dbReference type="PROSITE" id="PS51384">
    <property type="entry name" value="FAD_FR"/>
    <property type="match status" value="1"/>
</dbReference>
<dbReference type="SUPFAM" id="SSF52343">
    <property type="entry name" value="Ferredoxin reductase-like, C-terminal NADP-linked domain"/>
    <property type="match status" value="1"/>
</dbReference>
<evidence type="ECO:0000256" key="7">
    <source>
        <dbReference type="ARBA" id="ARBA00022857"/>
    </source>
</evidence>
<dbReference type="PANTHER" id="PTHR43396:SF3">
    <property type="entry name" value="FLAVOHEMOPROTEIN"/>
    <property type="match status" value="1"/>
</dbReference>
<dbReference type="InterPro" id="IPR017927">
    <property type="entry name" value="FAD-bd_FR_type"/>
</dbReference>
<evidence type="ECO:0000256" key="2">
    <source>
        <dbReference type="ARBA" id="ARBA00006401"/>
    </source>
</evidence>
<dbReference type="FunFam" id="1.10.490.10:FF:000003">
    <property type="entry name" value="Flavohemoprotein"/>
    <property type="match status" value="1"/>
</dbReference>
<gene>
    <name evidence="15" type="ORF">BUZ57_02745</name>
</gene>
<keyword evidence="8" id="KW-0408">Iron</keyword>
<dbReference type="InterPro" id="IPR000971">
    <property type="entry name" value="Globin"/>
</dbReference>
<dbReference type="Pfam" id="PF00175">
    <property type="entry name" value="NAD_binding_1"/>
    <property type="match status" value="1"/>
</dbReference>
<keyword evidence="15" id="KW-0560">Oxidoreductase</keyword>
<dbReference type="CDD" id="cd06184">
    <property type="entry name" value="flavohem_like_fad_nad_binding"/>
    <property type="match status" value="1"/>
</dbReference>
<dbReference type="GeneID" id="41073579"/>
<dbReference type="InterPro" id="IPR001433">
    <property type="entry name" value="OxRdtase_FAD/NAD-bd"/>
</dbReference>
<dbReference type="Proteomes" id="UP000285625">
    <property type="component" value="Unassembled WGS sequence"/>
</dbReference>
<keyword evidence="15" id="KW-0223">Dioxygenase</keyword>
<keyword evidence="6" id="KW-0479">Metal-binding</keyword>
<keyword evidence="4 12" id="KW-0349">Heme</keyword>
<dbReference type="SUPFAM" id="SSF46458">
    <property type="entry name" value="Globin-like"/>
    <property type="match status" value="1"/>
</dbReference>
<dbReference type="HOGENOM" id="CLU_003827_12_0_9"/>
<dbReference type="InterPro" id="IPR039261">
    <property type="entry name" value="FNR_nucleotide-bd"/>
</dbReference>
<evidence type="ECO:0000259" key="14">
    <source>
        <dbReference type="PROSITE" id="PS51384"/>
    </source>
</evidence>
<keyword evidence="12" id="KW-0813">Transport</keyword>
<protein>
    <recommendedName>
        <fullName evidence="3">nitric oxide dioxygenase</fullName>
        <ecNumber evidence="3">1.14.12.17</ecNumber>
    </recommendedName>
</protein>
<organism evidence="15 16">
    <name type="scientific">Staphylococcus hyicus</name>
    <dbReference type="NCBI Taxonomy" id="1284"/>
    <lineage>
        <taxon>Bacteria</taxon>
        <taxon>Bacillati</taxon>
        <taxon>Bacillota</taxon>
        <taxon>Bacilli</taxon>
        <taxon>Bacillales</taxon>
        <taxon>Staphylococcaceae</taxon>
        <taxon>Staphylococcus</taxon>
    </lineage>
</organism>
<evidence type="ECO:0000256" key="5">
    <source>
        <dbReference type="ARBA" id="ARBA00022621"/>
    </source>
</evidence>
<dbReference type="GO" id="GO:0071949">
    <property type="term" value="F:FAD binding"/>
    <property type="evidence" value="ECO:0007669"/>
    <property type="project" value="TreeGrafter"/>
</dbReference>
<sequence>MLTQEEKGIILETVPVLQEKGTEITSKFYNRMFNQHPELRNMFNQTNQKKGFQSTALAQSVLAAAVNIEDLTPILPIVKEIAYKHCALDVRPEHYPIVGENLLAAIQEVTGLDADHPIIQTWGKAYGDIADAFISVEKDIYAHMAWEGFKPFKIEKIEQITHNIKAFTVVSDETDLSQFIPGQYITVDVESEKLPYRAKRHYSIIDGGKDFLTFGVRREVGDGHEGEVSTVLHDEFNEGDDINLSAPVGGFQLHNTDKPQLFLGSGVGVTPLVSMYRQAVQQAPKAQFINVAASEADVAFKNEIDNITAQGTDAHVHNHLRDQEGYLQADELKQYLTDDTQVYICGGTPFLQSMIKELKTLNFNEDNIYFETFVPRLSVNV</sequence>
<comment type="catalytic activity">
    <reaction evidence="11">
        <text>2 nitric oxide + NADPH + 2 O2 = 2 nitrate + NADP(+) + H(+)</text>
        <dbReference type="Rhea" id="RHEA:19465"/>
        <dbReference type="ChEBI" id="CHEBI:15378"/>
        <dbReference type="ChEBI" id="CHEBI:15379"/>
        <dbReference type="ChEBI" id="CHEBI:16480"/>
        <dbReference type="ChEBI" id="CHEBI:17632"/>
        <dbReference type="ChEBI" id="CHEBI:57783"/>
        <dbReference type="ChEBI" id="CHEBI:58349"/>
        <dbReference type="EC" id="1.14.12.17"/>
    </reaction>
</comment>
<dbReference type="Gene3D" id="1.10.490.10">
    <property type="entry name" value="Globins"/>
    <property type="match status" value="1"/>
</dbReference>
<dbReference type="Gene3D" id="2.40.30.10">
    <property type="entry name" value="Translation factors"/>
    <property type="match status" value="1"/>
</dbReference>
<dbReference type="InterPro" id="IPR017938">
    <property type="entry name" value="Riboflavin_synthase-like_b-brl"/>
</dbReference>
<evidence type="ECO:0000256" key="12">
    <source>
        <dbReference type="RuleBase" id="RU000356"/>
    </source>
</evidence>
<dbReference type="PROSITE" id="PS01033">
    <property type="entry name" value="GLOBIN"/>
    <property type="match status" value="1"/>
</dbReference>
<comment type="similarity">
    <text evidence="2">In the C-terminal section; belongs to the flavoprotein pyridine nucleotide cytochrome reductase family.</text>
</comment>
<dbReference type="CDD" id="cd14777">
    <property type="entry name" value="Yhb1-globin-like"/>
    <property type="match status" value="1"/>
</dbReference>
<feature type="domain" description="FAD-binding FR-type" evidence="14">
    <location>
        <begin position="147"/>
        <end position="254"/>
    </location>
</feature>
<feature type="domain" description="Globin" evidence="13">
    <location>
        <begin position="1"/>
        <end position="138"/>
    </location>
</feature>
<proteinExistence type="inferred from homology"/>
<evidence type="ECO:0000256" key="6">
    <source>
        <dbReference type="ARBA" id="ARBA00022723"/>
    </source>
</evidence>
<evidence type="ECO:0000313" key="15">
    <source>
        <dbReference type="EMBL" id="RIO47175.1"/>
    </source>
</evidence>
<dbReference type="RefSeq" id="WP_039646377.1">
    <property type="nucleotide sequence ID" value="NZ_CP008747.1"/>
</dbReference>
<reference evidence="15 16" key="1">
    <citation type="journal article" date="2016" name="Front. Microbiol.">
        <title>Comprehensive Phylogenetic Analysis of Bovine Non-aureus Staphylococci Species Based on Whole-Genome Sequencing.</title>
        <authorList>
            <person name="Naushad S."/>
            <person name="Barkema H.W."/>
            <person name="Luby C."/>
            <person name="Condas L.A."/>
            <person name="Nobrega D.B."/>
            <person name="Carson D.A."/>
            <person name="De Buck J."/>
        </authorList>
    </citation>
    <scope>NUCLEOTIDE SEQUENCE [LARGE SCALE GENOMIC DNA]</scope>
    <source>
        <strain evidence="15 16">SNUC 5959</strain>
    </source>
</reference>
<evidence type="ECO:0000256" key="3">
    <source>
        <dbReference type="ARBA" id="ARBA00012229"/>
    </source>
</evidence>
<evidence type="ECO:0000256" key="9">
    <source>
        <dbReference type="ARBA" id="ARBA00023027"/>
    </source>
</evidence>
<dbReference type="InterPro" id="IPR008333">
    <property type="entry name" value="Cbr1-like_FAD-bd_dom"/>
</dbReference>
<dbReference type="Pfam" id="PF00042">
    <property type="entry name" value="Globin"/>
    <property type="match status" value="1"/>
</dbReference>
<dbReference type="InterPro" id="IPR012292">
    <property type="entry name" value="Globin/Proto"/>
</dbReference>
<dbReference type="EC" id="1.14.12.17" evidence="3"/>
<evidence type="ECO:0000256" key="8">
    <source>
        <dbReference type="ARBA" id="ARBA00023004"/>
    </source>
</evidence>
<dbReference type="GO" id="GO:0071500">
    <property type="term" value="P:cellular response to nitrosative stress"/>
    <property type="evidence" value="ECO:0007669"/>
    <property type="project" value="TreeGrafter"/>
</dbReference>
<dbReference type="Pfam" id="PF00970">
    <property type="entry name" value="FAD_binding_6"/>
    <property type="match status" value="1"/>
</dbReference>
<dbReference type="STRING" id="1284.SHYC_09005"/>
<accession>A0A0A8HR79</accession>
<dbReference type="AlphaFoldDB" id="A0A0A8HR79"/>
<dbReference type="PRINTS" id="PR00409">
    <property type="entry name" value="PHDIOXRDTASE"/>
</dbReference>
<dbReference type="InterPro" id="IPR009050">
    <property type="entry name" value="Globin-like_sf"/>
</dbReference>
<comment type="caution">
    <text evidence="15">The sequence shown here is derived from an EMBL/GenBank/DDBJ whole genome shotgun (WGS) entry which is preliminary data.</text>
</comment>